<dbReference type="Gene3D" id="3.30.70.270">
    <property type="match status" value="1"/>
</dbReference>
<dbReference type="GO" id="GO:1902201">
    <property type="term" value="P:negative regulation of bacterial-type flagellum-dependent cell motility"/>
    <property type="evidence" value="ECO:0007669"/>
    <property type="project" value="TreeGrafter"/>
</dbReference>
<dbReference type="EMBL" id="SDWW01000015">
    <property type="protein sequence ID" value="RYV51531.1"/>
    <property type="molecule type" value="Genomic_DNA"/>
</dbReference>
<dbReference type="PANTHER" id="PTHR45138:SF9">
    <property type="entry name" value="DIGUANYLATE CYCLASE DGCM-RELATED"/>
    <property type="match status" value="1"/>
</dbReference>
<proteinExistence type="predicted"/>
<dbReference type="CDD" id="cd01949">
    <property type="entry name" value="GGDEF"/>
    <property type="match status" value="1"/>
</dbReference>
<feature type="domain" description="GGDEF" evidence="1">
    <location>
        <begin position="397"/>
        <end position="523"/>
    </location>
</feature>
<gene>
    <name evidence="2" type="ORF">EUA98_08070</name>
</gene>
<evidence type="ECO:0000313" key="3">
    <source>
        <dbReference type="Proteomes" id="UP000293764"/>
    </source>
</evidence>
<sequence>MLASTSGALVAPGEFGPYDELADSAHRLYIDGFSERAALSCRAWRLLTIAAGDRVTGQFLHYIEGIALQEAGRHREAVTVALDLLDELEDEPDPLWRAKALALLAESSTQVGEVSRAMDALAEGTWIVAHTTPGRYSHLSASMAVALALRAVFLFEQSDELLAGILLGSGPETDLFIAQEQALLSAYWATTLLVVGETTAAAPVFVTAAQRALRMGRIAVLAGNPEMVARAAVIEAYAVSRLGYPGLAAARIREASGQFLLRDELVETNLARLVLGLAAMDDGDFAAARAELRGAWESSRRASREIWSSAAMEAMADVDVAEYGPHPAVDRWKLLAREALGRVWVERDGRFTSLQTRHQVRALTAETNRMGQAALLDPLTGLGNRRMLAGAIDSAIDDLAAVFVDVDQFKLVNDHFSHAVGDEVLRRMAVILRAHCRTDDVLVRYGGDEFVILVFGGGPAAEEVAARLHSAVRHAPWGQIAAGLAVTVSVGVGRPVPAHGAIAAADAALYAAKRAGRDRVVTV</sequence>
<dbReference type="SMART" id="SM00267">
    <property type="entry name" value="GGDEF"/>
    <property type="match status" value="1"/>
</dbReference>
<keyword evidence="3" id="KW-1185">Reference proteome</keyword>
<dbReference type="GO" id="GO:0043709">
    <property type="term" value="P:cell adhesion involved in single-species biofilm formation"/>
    <property type="evidence" value="ECO:0007669"/>
    <property type="project" value="TreeGrafter"/>
</dbReference>
<dbReference type="InterPro" id="IPR050469">
    <property type="entry name" value="Diguanylate_Cyclase"/>
</dbReference>
<dbReference type="GO" id="GO:0005886">
    <property type="term" value="C:plasma membrane"/>
    <property type="evidence" value="ECO:0007669"/>
    <property type="project" value="TreeGrafter"/>
</dbReference>
<protein>
    <submittedName>
        <fullName evidence="2">GGDEF domain-containing protein</fullName>
    </submittedName>
</protein>
<reference evidence="2 3" key="1">
    <citation type="submission" date="2019-01" db="EMBL/GenBank/DDBJ databases">
        <title>Novel species of Cellulomonas.</title>
        <authorList>
            <person name="Liu Q."/>
            <person name="Xin Y.-H."/>
        </authorList>
    </citation>
    <scope>NUCLEOTIDE SEQUENCE [LARGE SCALE GENOMIC DNA]</scope>
    <source>
        <strain evidence="2 3">HLT2-17</strain>
    </source>
</reference>
<dbReference type="AlphaFoldDB" id="A0A4Q5N5W2"/>
<accession>A0A4Q5N5W2</accession>
<dbReference type="SUPFAM" id="SSF55073">
    <property type="entry name" value="Nucleotide cyclase"/>
    <property type="match status" value="1"/>
</dbReference>
<dbReference type="Pfam" id="PF00990">
    <property type="entry name" value="GGDEF"/>
    <property type="match status" value="1"/>
</dbReference>
<dbReference type="InterPro" id="IPR043128">
    <property type="entry name" value="Rev_trsase/Diguanyl_cyclase"/>
</dbReference>
<dbReference type="OrthoDB" id="23692at2"/>
<name>A0A4Q5N5W2_9MICO</name>
<dbReference type="RefSeq" id="WP_130102166.1">
    <property type="nucleotide sequence ID" value="NZ_SDWW01000015.1"/>
</dbReference>
<organism evidence="2 3">
    <name type="scientific">Pengzhenrongella frigida</name>
    <dbReference type="NCBI Taxonomy" id="1259133"/>
    <lineage>
        <taxon>Bacteria</taxon>
        <taxon>Bacillati</taxon>
        <taxon>Actinomycetota</taxon>
        <taxon>Actinomycetes</taxon>
        <taxon>Micrococcales</taxon>
        <taxon>Pengzhenrongella</taxon>
    </lineage>
</organism>
<evidence type="ECO:0000313" key="2">
    <source>
        <dbReference type="EMBL" id="RYV51531.1"/>
    </source>
</evidence>
<evidence type="ECO:0000259" key="1">
    <source>
        <dbReference type="PROSITE" id="PS50887"/>
    </source>
</evidence>
<dbReference type="PROSITE" id="PS50887">
    <property type="entry name" value="GGDEF"/>
    <property type="match status" value="1"/>
</dbReference>
<dbReference type="InterPro" id="IPR029787">
    <property type="entry name" value="Nucleotide_cyclase"/>
</dbReference>
<dbReference type="NCBIfam" id="TIGR00254">
    <property type="entry name" value="GGDEF"/>
    <property type="match status" value="1"/>
</dbReference>
<dbReference type="GO" id="GO:0052621">
    <property type="term" value="F:diguanylate cyclase activity"/>
    <property type="evidence" value="ECO:0007669"/>
    <property type="project" value="TreeGrafter"/>
</dbReference>
<dbReference type="Proteomes" id="UP000293764">
    <property type="component" value="Unassembled WGS sequence"/>
</dbReference>
<dbReference type="InterPro" id="IPR000160">
    <property type="entry name" value="GGDEF_dom"/>
</dbReference>
<comment type="caution">
    <text evidence="2">The sequence shown here is derived from an EMBL/GenBank/DDBJ whole genome shotgun (WGS) entry which is preliminary data.</text>
</comment>
<dbReference type="PANTHER" id="PTHR45138">
    <property type="entry name" value="REGULATORY COMPONENTS OF SENSORY TRANSDUCTION SYSTEM"/>
    <property type="match status" value="1"/>
</dbReference>